<organism evidence="8">
    <name type="scientific">Hirondellea gigas</name>
    <dbReference type="NCBI Taxonomy" id="1518452"/>
    <lineage>
        <taxon>Eukaryota</taxon>
        <taxon>Metazoa</taxon>
        <taxon>Ecdysozoa</taxon>
        <taxon>Arthropoda</taxon>
        <taxon>Crustacea</taxon>
        <taxon>Multicrustacea</taxon>
        <taxon>Malacostraca</taxon>
        <taxon>Eumalacostraca</taxon>
        <taxon>Peracarida</taxon>
        <taxon>Amphipoda</taxon>
        <taxon>Amphilochidea</taxon>
        <taxon>Lysianassida</taxon>
        <taxon>Lysianassidira</taxon>
        <taxon>Lysianassoidea</taxon>
        <taxon>Lysianassidae</taxon>
        <taxon>Hirondellea</taxon>
    </lineage>
</organism>
<dbReference type="InterPro" id="IPR012916">
    <property type="entry name" value="RED_N"/>
</dbReference>
<dbReference type="InterPro" id="IPR039896">
    <property type="entry name" value="Red-like"/>
</dbReference>
<feature type="compositionally biased region" description="Basic residues" evidence="5">
    <location>
        <begin position="322"/>
        <end position="331"/>
    </location>
</feature>
<reference evidence="8" key="2">
    <citation type="journal article" date="2018" name="Biosci. Biotechnol. Biochem.">
        <title>Polysaccharide hydrolase of the hadal zone amphipods Hirondellea gigas.</title>
        <authorList>
            <person name="Kobayashi H."/>
            <person name="Nagahama T."/>
            <person name="Arai W."/>
            <person name="Sasagawa Y."/>
            <person name="Umeda M."/>
            <person name="Hayashi T."/>
            <person name="Nikaido I."/>
            <person name="Watanabe H."/>
            <person name="Oguri K."/>
            <person name="Kitazato H."/>
            <person name="Fujioka K."/>
            <person name="Kido Y."/>
            <person name="Takami H."/>
        </authorList>
    </citation>
    <scope>NUCLEOTIDE SEQUENCE</scope>
    <source>
        <tissue evidence="8">Whole body</tissue>
    </source>
</reference>
<feature type="compositionally biased region" description="Basic and acidic residues" evidence="5">
    <location>
        <begin position="550"/>
        <end position="562"/>
    </location>
</feature>
<feature type="region of interest" description="Disordered" evidence="5">
    <location>
        <begin position="118"/>
        <end position="139"/>
    </location>
</feature>
<evidence type="ECO:0000259" key="6">
    <source>
        <dbReference type="Pfam" id="PF07807"/>
    </source>
</evidence>
<dbReference type="GO" id="GO:0005634">
    <property type="term" value="C:nucleus"/>
    <property type="evidence" value="ECO:0007669"/>
    <property type="project" value="UniProtKB-SubCell"/>
</dbReference>
<feature type="compositionally biased region" description="Basic and acidic residues" evidence="5">
    <location>
        <begin position="575"/>
        <end position="585"/>
    </location>
</feature>
<name>A0A2P2I1V2_9CRUS</name>
<keyword evidence="3" id="KW-0677">Repeat</keyword>
<feature type="compositionally biased region" description="Basic and acidic residues" evidence="5">
    <location>
        <begin position="394"/>
        <end position="408"/>
    </location>
</feature>
<feature type="region of interest" description="Disordered" evidence="5">
    <location>
        <begin position="322"/>
        <end position="464"/>
    </location>
</feature>
<evidence type="ECO:0000256" key="3">
    <source>
        <dbReference type="ARBA" id="ARBA00022737"/>
    </source>
</evidence>
<evidence type="ECO:0000256" key="5">
    <source>
        <dbReference type="SAM" id="MobiDB-lite"/>
    </source>
</evidence>
<feature type="region of interest" description="Disordered" evidence="5">
    <location>
        <begin position="1"/>
        <end position="102"/>
    </location>
</feature>
<dbReference type="EMBL" id="IACF01002310">
    <property type="protein sequence ID" value="LAB67969.1"/>
    <property type="molecule type" value="mRNA"/>
</dbReference>
<feature type="region of interest" description="Disordered" evidence="5">
    <location>
        <begin position="205"/>
        <end position="231"/>
    </location>
</feature>
<comment type="subcellular location">
    <subcellularLocation>
        <location evidence="1">Nucleus</location>
    </subcellularLocation>
</comment>
<dbReference type="EMBL" id="IACT01000218">
    <property type="protein sequence ID" value="LAC19651.1"/>
    <property type="molecule type" value="mRNA"/>
</dbReference>
<dbReference type="PANTHER" id="PTHR12765">
    <property type="entry name" value="RED PROTEIN IK FACTOR CYTOKINE IK"/>
    <property type="match status" value="1"/>
</dbReference>
<dbReference type="InterPro" id="IPR012492">
    <property type="entry name" value="RED_C"/>
</dbReference>
<comment type="similarity">
    <text evidence="2">Belongs to the RED family.</text>
</comment>
<reference evidence="9" key="1">
    <citation type="submission" date="2017-11" db="EMBL/GenBank/DDBJ databases">
        <title>The sensing device of the deep-sea amphipod.</title>
        <authorList>
            <person name="Kobayashi H."/>
            <person name="Nagahama T."/>
            <person name="Arai W."/>
            <person name="Sasagawa Y."/>
            <person name="Umeda M."/>
            <person name="Hayashi T."/>
            <person name="Nikaido I."/>
            <person name="Watanabe H."/>
            <person name="Oguri K."/>
            <person name="Kitazato H."/>
            <person name="Fujioka K."/>
            <person name="Kido Y."/>
            <person name="Takami H."/>
        </authorList>
    </citation>
    <scope>NUCLEOTIDE SEQUENCE</scope>
    <source>
        <tissue evidence="9">Whole body</tissue>
    </source>
</reference>
<dbReference type="Pfam" id="PF07807">
    <property type="entry name" value="RED_C"/>
    <property type="match status" value="1"/>
</dbReference>
<feature type="domain" description="Protein RED C-terminal" evidence="6">
    <location>
        <begin position="472"/>
        <end position="581"/>
    </location>
</feature>
<evidence type="ECO:0000313" key="8">
    <source>
        <dbReference type="EMBL" id="LAB67969.1"/>
    </source>
</evidence>
<evidence type="ECO:0000256" key="1">
    <source>
        <dbReference type="ARBA" id="ARBA00004123"/>
    </source>
</evidence>
<feature type="compositionally biased region" description="Basic and acidic residues" evidence="5">
    <location>
        <begin position="359"/>
        <end position="382"/>
    </location>
</feature>
<dbReference type="AlphaFoldDB" id="A0A2P2I1V2"/>
<feature type="domain" description="RED-like N-terminal" evidence="7">
    <location>
        <begin position="91"/>
        <end position="330"/>
    </location>
</feature>
<feature type="compositionally biased region" description="Basic and acidic residues" evidence="5">
    <location>
        <begin position="76"/>
        <end position="87"/>
    </location>
</feature>
<protein>
    <submittedName>
        <fullName evidence="8">Protein Red-like</fullName>
    </submittedName>
</protein>
<proteinExistence type="evidence at transcript level"/>
<evidence type="ECO:0000256" key="2">
    <source>
        <dbReference type="ARBA" id="ARBA00006660"/>
    </source>
</evidence>
<evidence type="ECO:0000313" key="9">
    <source>
        <dbReference type="EMBL" id="LAC19651.1"/>
    </source>
</evidence>
<feature type="region of interest" description="Disordered" evidence="5">
    <location>
        <begin position="542"/>
        <end position="592"/>
    </location>
</feature>
<sequence length="592" mass="65172">MPSQDEAFSNPVAPPGETLPDEQRGMSRLTNADFRRLMMTPRSAAGSVPAKEEWEGGAGAGKGADEDGGKGGSSAQRRDPKEEARANERKKKKSYYAKMKKEDEQKLAELAEKYRDRALERRDGVNPDYQAEEAATEGQGAYRAVAPDLKSGIDAAERRKQMIQESKFLGGDMEHTHLVKGLDYALLQKVRSEISLKETVETEAGGVGATAATGEGGTDAEGAAEEPNKEEDNKLLFKTSMGRRIFNTIMSARGGPEFNDLFLPGRMAYSIDLEADDEIPTTMIRSKADLQGIENMQATFTSNDLVIQKLSQILSYLRTGRTSKKIKKKDTKKTEGGKNPGDESIYGEIGTYAPAFSKPGKDGRDAPRKDARRDKDRSDRNRPRGSYFGANKPEGAEEGREEEWRPDASGEGEEGGGGGSSALRMAADVARGAPETTGGADDHQPDGESGGQQQSNVAAAVKKSKLNEDNFYTECYPDMAEMHGAIDDSDDEADYTKMDLGNKKGPIGRWDFDTQEEYSDYMNQKEALPKAAFQYGVKMADGRKTRRIPGSREKDRNAELSREWQQIQAILKKRKDGEPETAPKEKRTKYNY</sequence>
<evidence type="ECO:0000256" key="4">
    <source>
        <dbReference type="ARBA" id="ARBA00023242"/>
    </source>
</evidence>
<evidence type="ECO:0000259" key="7">
    <source>
        <dbReference type="Pfam" id="PF07808"/>
    </source>
</evidence>
<keyword evidence="4" id="KW-0539">Nucleus</keyword>
<accession>A0A2P2I1V2</accession>
<dbReference type="Pfam" id="PF07808">
    <property type="entry name" value="RED_N"/>
    <property type="match status" value="1"/>
</dbReference>